<proteinExistence type="predicted"/>
<evidence type="ECO:0000313" key="1">
    <source>
        <dbReference type="EMBL" id="JAD28378.1"/>
    </source>
</evidence>
<reference evidence="1" key="2">
    <citation type="journal article" date="2015" name="Data Brief">
        <title>Shoot transcriptome of the giant reed, Arundo donax.</title>
        <authorList>
            <person name="Barrero R.A."/>
            <person name="Guerrero F.D."/>
            <person name="Moolhuijzen P."/>
            <person name="Goolsby J.A."/>
            <person name="Tidwell J."/>
            <person name="Bellgard S.E."/>
            <person name="Bellgard M.I."/>
        </authorList>
    </citation>
    <scope>NUCLEOTIDE SEQUENCE</scope>
    <source>
        <tissue evidence="1">Shoot tissue taken approximately 20 cm above the soil surface</tissue>
    </source>
</reference>
<dbReference type="EMBL" id="GBRH01269517">
    <property type="protein sequence ID" value="JAD28378.1"/>
    <property type="molecule type" value="Transcribed_RNA"/>
</dbReference>
<reference evidence="1" key="1">
    <citation type="submission" date="2014-09" db="EMBL/GenBank/DDBJ databases">
        <authorList>
            <person name="Magalhaes I.L.F."/>
            <person name="Oliveira U."/>
            <person name="Santos F.R."/>
            <person name="Vidigal T.H.D.A."/>
            <person name="Brescovit A.D."/>
            <person name="Santos A.J."/>
        </authorList>
    </citation>
    <scope>NUCLEOTIDE SEQUENCE</scope>
    <source>
        <tissue evidence="1">Shoot tissue taken approximately 20 cm above the soil surface</tissue>
    </source>
</reference>
<sequence length="19" mass="2116">MKLTCALKSQQILLSHTPC</sequence>
<name>A0A0A8YRQ5_ARUDO</name>
<organism evidence="1">
    <name type="scientific">Arundo donax</name>
    <name type="common">Giant reed</name>
    <name type="synonym">Donax arundinaceus</name>
    <dbReference type="NCBI Taxonomy" id="35708"/>
    <lineage>
        <taxon>Eukaryota</taxon>
        <taxon>Viridiplantae</taxon>
        <taxon>Streptophyta</taxon>
        <taxon>Embryophyta</taxon>
        <taxon>Tracheophyta</taxon>
        <taxon>Spermatophyta</taxon>
        <taxon>Magnoliopsida</taxon>
        <taxon>Liliopsida</taxon>
        <taxon>Poales</taxon>
        <taxon>Poaceae</taxon>
        <taxon>PACMAD clade</taxon>
        <taxon>Arundinoideae</taxon>
        <taxon>Arundineae</taxon>
        <taxon>Arundo</taxon>
    </lineage>
</organism>
<protein>
    <submittedName>
        <fullName evidence="1">Uncharacterized protein</fullName>
    </submittedName>
</protein>
<accession>A0A0A8YRQ5</accession>
<dbReference type="AlphaFoldDB" id="A0A0A8YRQ5"/>